<name>A0ABU5VZW6_9BACT</name>
<dbReference type="Gene3D" id="2.120.10.30">
    <property type="entry name" value="TolB, C-terminal domain"/>
    <property type="match status" value="1"/>
</dbReference>
<dbReference type="EMBL" id="JAYGJQ010000004">
    <property type="protein sequence ID" value="MEA9358609.1"/>
    <property type="molecule type" value="Genomic_DNA"/>
</dbReference>
<evidence type="ECO:0000256" key="1">
    <source>
        <dbReference type="ARBA" id="ARBA00009820"/>
    </source>
</evidence>
<comment type="similarity">
    <text evidence="1">Belongs to the TolB family.</text>
</comment>
<proteinExistence type="inferred from homology"/>
<dbReference type="SUPFAM" id="SSF69304">
    <property type="entry name" value="Tricorn protease N-terminal domain"/>
    <property type="match status" value="1"/>
</dbReference>
<feature type="chain" id="PRO_5046866316" evidence="2">
    <location>
        <begin position="20"/>
        <end position="457"/>
    </location>
</feature>
<evidence type="ECO:0000313" key="4">
    <source>
        <dbReference type="EMBL" id="MEA9358609.1"/>
    </source>
</evidence>
<dbReference type="RefSeq" id="WP_323579095.1">
    <property type="nucleotide sequence ID" value="NZ_JAYGJQ010000004.1"/>
</dbReference>
<dbReference type="Pfam" id="PF00754">
    <property type="entry name" value="F5_F8_type_C"/>
    <property type="match status" value="1"/>
</dbReference>
<keyword evidence="2" id="KW-0732">Signal</keyword>
<reference evidence="4 5" key="1">
    <citation type="submission" date="2023-11" db="EMBL/GenBank/DDBJ databases">
        <title>A Novel Polar Bacteriovorax (B. antarcticus) Isolated from the Biocrust in Antarctica.</title>
        <authorList>
            <person name="Mun W."/>
            <person name="Choi S.Y."/>
            <person name="Mitchell R.J."/>
        </authorList>
    </citation>
    <scope>NUCLEOTIDE SEQUENCE [LARGE SCALE GENOMIC DNA]</scope>
    <source>
        <strain evidence="4 5">PP10</strain>
    </source>
</reference>
<dbReference type="SUPFAM" id="SSF49785">
    <property type="entry name" value="Galactose-binding domain-like"/>
    <property type="match status" value="1"/>
</dbReference>
<sequence>MKTLGLLLLILGSLNSTHASCVNNPQDQPGATLPALSGKLVYHSYENYSDGSSQLFLYDFSEGKLTQLSNKAWGITDPMNANISPDGKSIVFMGKQKNTWNVYTWEFGSDKSPTNLTNSSGETKNEDPKYSFDGKSILYKSNGDIMKMDLKTKETINLNKGDNKVENAMSYPSVDGNVIYFTKGAYGESGIYQKDLRTGVTCPFSVEPGVSNYYPIVRDEDTVFFTKWISANVRNDQLYLKKTTPSAKPVELSINDCMANNSDAAPVGADQVIFSSTSKGKGYQLYLGDINTGKRWNLDSLGLNTGAKNKLGAHYHADPTATSKTIVSTLISKDKPAKASSTEESGLIADYAFDGNPGTRWGSIEGPEAGTQWISVDLGESRTIKGATLNWDAAAKSYEIQVSDDEENWTTIYSTTDGHGGVVQLDLSGKGRYVRMKGSEKLTQWGYSLSEFQVWGY</sequence>
<dbReference type="Pfam" id="PF07676">
    <property type="entry name" value="PD40"/>
    <property type="match status" value="1"/>
</dbReference>
<dbReference type="InterPro" id="IPR000421">
    <property type="entry name" value="FA58C"/>
</dbReference>
<feature type="domain" description="F5/8 type C" evidence="3">
    <location>
        <begin position="319"/>
        <end position="457"/>
    </location>
</feature>
<dbReference type="InterPro" id="IPR008979">
    <property type="entry name" value="Galactose-bd-like_sf"/>
</dbReference>
<evidence type="ECO:0000259" key="3">
    <source>
        <dbReference type="PROSITE" id="PS50022"/>
    </source>
</evidence>
<keyword evidence="5" id="KW-1185">Reference proteome</keyword>
<feature type="signal peptide" evidence="2">
    <location>
        <begin position="1"/>
        <end position="19"/>
    </location>
</feature>
<gene>
    <name evidence="4" type="ORF">SHI21_20395</name>
</gene>
<dbReference type="InterPro" id="IPR011659">
    <property type="entry name" value="WD40"/>
</dbReference>
<dbReference type="PROSITE" id="PS50022">
    <property type="entry name" value="FA58C_3"/>
    <property type="match status" value="1"/>
</dbReference>
<protein>
    <submittedName>
        <fullName evidence="4">Discoidin domain-containing protein</fullName>
    </submittedName>
</protein>
<dbReference type="InterPro" id="IPR011042">
    <property type="entry name" value="6-blade_b-propeller_TolB-like"/>
</dbReference>
<dbReference type="PANTHER" id="PTHR36842:SF1">
    <property type="entry name" value="PROTEIN TOLB"/>
    <property type="match status" value="1"/>
</dbReference>
<dbReference type="Proteomes" id="UP001302274">
    <property type="component" value="Unassembled WGS sequence"/>
</dbReference>
<organism evidence="4 5">
    <name type="scientific">Bacteriovorax antarcticus</name>
    <dbReference type="NCBI Taxonomy" id="3088717"/>
    <lineage>
        <taxon>Bacteria</taxon>
        <taxon>Pseudomonadati</taxon>
        <taxon>Bdellovibrionota</taxon>
        <taxon>Bacteriovoracia</taxon>
        <taxon>Bacteriovoracales</taxon>
        <taxon>Bacteriovoracaceae</taxon>
        <taxon>Bacteriovorax</taxon>
    </lineage>
</organism>
<evidence type="ECO:0000256" key="2">
    <source>
        <dbReference type="SAM" id="SignalP"/>
    </source>
</evidence>
<evidence type="ECO:0000313" key="5">
    <source>
        <dbReference type="Proteomes" id="UP001302274"/>
    </source>
</evidence>
<comment type="caution">
    <text evidence="4">The sequence shown here is derived from an EMBL/GenBank/DDBJ whole genome shotgun (WGS) entry which is preliminary data.</text>
</comment>
<dbReference type="PANTHER" id="PTHR36842">
    <property type="entry name" value="PROTEIN TOLB HOMOLOG"/>
    <property type="match status" value="1"/>
</dbReference>
<dbReference type="Gene3D" id="2.60.120.260">
    <property type="entry name" value="Galactose-binding domain-like"/>
    <property type="match status" value="1"/>
</dbReference>
<accession>A0ABU5VZW6</accession>